<dbReference type="Proteomes" id="UP000001292">
    <property type="component" value="Unassembled WGS sequence"/>
</dbReference>
<dbReference type="GO" id="GO:1902669">
    <property type="term" value="P:positive regulation of axon guidance"/>
    <property type="evidence" value="ECO:0007669"/>
    <property type="project" value="EnsemblMetazoa"/>
</dbReference>
<reference evidence="3 4" key="1">
    <citation type="journal article" date="2007" name="Nature">
        <title>Evolution of genes and genomes on the Drosophila phylogeny.</title>
        <authorList>
            <consortium name="Drosophila 12 Genomes Consortium"/>
            <person name="Clark A.G."/>
            <person name="Eisen M.B."/>
            <person name="Smith D.R."/>
            <person name="Bergman C.M."/>
            <person name="Oliver B."/>
            <person name="Markow T.A."/>
            <person name="Kaufman T.C."/>
            <person name="Kellis M."/>
            <person name="Gelbart W."/>
            <person name="Iyer V.N."/>
            <person name="Pollard D.A."/>
            <person name="Sackton T.B."/>
            <person name="Larracuente A.M."/>
            <person name="Singh N.D."/>
            <person name="Abad J.P."/>
            <person name="Abt D.N."/>
            <person name="Adryan B."/>
            <person name="Aguade M."/>
            <person name="Akashi H."/>
            <person name="Anderson W.W."/>
            <person name="Aquadro C.F."/>
            <person name="Ardell D.H."/>
            <person name="Arguello R."/>
            <person name="Artieri C.G."/>
            <person name="Barbash D.A."/>
            <person name="Barker D."/>
            <person name="Barsanti P."/>
            <person name="Batterham P."/>
            <person name="Batzoglou S."/>
            <person name="Begun D."/>
            <person name="Bhutkar A."/>
            <person name="Blanco E."/>
            <person name="Bosak S.A."/>
            <person name="Bradley R.K."/>
            <person name="Brand A.D."/>
            <person name="Brent M.R."/>
            <person name="Brooks A.N."/>
            <person name="Brown R.H."/>
            <person name="Butlin R.K."/>
            <person name="Caggese C."/>
            <person name="Calvi B.R."/>
            <person name="Bernardo de Carvalho A."/>
            <person name="Caspi A."/>
            <person name="Castrezana S."/>
            <person name="Celniker S.E."/>
            <person name="Chang J.L."/>
            <person name="Chapple C."/>
            <person name="Chatterji S."/>
            <person name="Chinwalla A."/>
            <person name="Civetta A."/>
            <person name="Clifton S.W."/>
            <person name="Comeron J.M."/>
            <person name="Costello J.C."/>
            <person name="Coyne J.A."/>
            <person name="Daub J."/>
            <person name="David R.G."/>
            <person name="Delcher A.L."/>
            <person name="Delehaunty K."/>
            <person name="Do C.B."/>
            <person name="Ebling H."/>
            <person name="Edwards K."/>
            <person name="Eickbush T."/>
            <person name="Evans J.D."/>
            <person name="Filipski A."/>
            <person name="Findeiss S."/>
            <person name="Freyhult E."/>
            <person name="Fulton L."/>
            <person name="Fulton R."/>
            <person name="Garcia A.C."/>
            <person name="Gardiner A."/>
            <person name="Garfield D.A."/>
            <person name="Garvin B.E."/>
            <person name="Gibson G."/>
            <person name="Gilbert D."/>
            <person name="Gnerre S."/>
            <person name="Godfrey J."/>
            <person name="Good R."/>
            <person name="Gotea V."/>
            <person name="Gravely B."/>
            <person name="Greenberg A.J."/>
            <person name="Griffiths-Jones S."/>
            <person name="Gross S."/>
            <person name="Guigo R."/>
            <person name="Gustafson E.A."/>
            <person name="Haerty W."/>
            <person name="Hahn M.W."/>
            <person name="Halligan D.L."/>
            <person name="Halpern A.L."/>
            <person name="Halter G.M."/>
            <person name="Han M.V."/>
            <person name="Heger A."/>
            <person name="Hillier L."/>
            <person name="Hinrichs A.S."/>
            <person name="Holmes I."/>
            <person name="Hoskins R.A."/>
            <person name="Hubisz M.J."/>
            <person name="Hultmark D."/>
            <person name="Huntley M.A."/>
            <person name="Jaffe D.B."/>
            <person name="Jagadeeshan S."/>
            <person name="Jeck W.R."/>
            <person name="Johnson J."/>
            <person name="Jones C.D."/>
            <person name="Jordan W.C."/>
            <person name="Karpen G.H."/>
            <person name="Kataoka E."/>
            <person name="Keightley P.D."/>
            <person name="Kheradpour P."/>
            <person name="Kirkness E.F."/>
            <person name="Koerich L.B."/>
            <person name="Kristiansen K."/>
            <person name="Kudrna D."/>
            <person name="Kulathinal R.J."/>
            <person name="Kumar S."/>
            <person name="Kwok R."/>
            <person name="Lander E."/>
            <person name="Langley C.H."/>
            <person name="Lapoint R."/>
            <person name="Lazzaro B.P."/>
            <person name="Lee S.J."/>
            <person name="Levesque L."/>
            <person name="Li R."/>
            <person name="Lin C.F."/>
            <person name="Lin M.F."/>
            <person name="Lindblad-Toh K."/>
            <person name="Llopart A."/>
            <person name="Long M."/>
            <person name="Low L."/>
            <person name="Lozovsky E."/>
            <person name="Lu J."/>
            <person name="Luo M."/>
            <person name="Machado C.A."/>
            <person name="Makalowski W."/>
            <person name="Marzo M."/>
            <person name="Matsuda M."/>
            <person name="Matzkin L."/>
            <person name="McAllister B."/>
            <person name="McBride C.S."/>
            <person name="McKernan B."/>
            <person name="McKernan K."/>
            <person name="Mendez-Lago M."/>
            <person name="Minx P."/>
            <person name="Mollenhauer M.U."/>
            <person name="Montooth K."/>
            <person name="Mount S.M."/>
            <person name="Mu X."/>
            <person name="Myers E."/>
            <person name="Negre B."/>
            <person name="Newfeld S."/>
            <person name="Nielsen R."/>
            <person name="Noor M.A."/>
            <person name="O'Grady P."/>
            <person name="Pachter L."/>
            <person name="Papaceit M."/>
            <person name="Parisi M.J."/>
            <person name="Parisi M."/>
            <person name="Parts L."/>
            <person name="Pedersen J.S."/>
            <person name="Pesole G."/>
            <person name="Phillippy A.M."/>
            <person name="Ponting C.P."/>
            <person name="Pop M."/>
            <person name="Porcelli D."/>
            <person name="Powell J.R."/>
            <person name="Prohaska S."/>
            <person name="Pruitt K."/>
            <person name="Puig M."/>
            <person name="Quesneville H."/>
            <person name="Ram K.R."/>
            <person name="Rand D."/>
            <person name="Rasmussen M.D."/>
            <person name="Reed L.K."/>
            <person name="Reenan R."/>
            <person name="Reily A."/>
            <person name="Remington K.A."/>
            <person name="Rieger T.T."/>
            <person name="Ritchie M.G."/>
            <person name="Robin C."/>
            <person name="Rogers Y.H."/>
            <person name="Rohde C."/>
            <person name="Rozas J."/>
            <person name="Rubenfield M.J."/>
            <person name="Ruiz A."/>
            <person name="Russo S."/>
            <person name="Salzberg S.L."/>
            <person name="Sanchez-Gracia A."/>
            <person name="Saranga D.J."/>
            <person name="Sato H."/>
            <person name="Schaeffer S.W."/>
            <person name="Schatz M.C."/>
            <person name="Schlenke T."/>
            <person name="Schwartz R."/>
            <person name="Segarra C."/>
            <person name="Singh R.S."/>
            <person name="Sirot L."/>
            <person name="Sirota M."/>
            <person name="Sisneros N.B."/>
            <person name="Smith C.D."/>
            <person name="Smith T.F."/>
            <person name="Spieth J."/>
            <person name="Stage D.E."/>
            <person name="Stark A."/>
            <person name="Stephan W."/>
            <person name="Strausberg R.L."/>
            <person name="Strempel S."/>
            <person name="Sturgill D."/>
            <person name="Sutton G."/>
            <person name="Sutton G.G."/>
            <person name="Tao W."/>
            <person name="Teichmann S."/>
            <person name="Tobari Y.N."/>
            <person name="Tomimura Y."/>
            <person name="Tsolas J.M."/>
            <person name="Valente V.L."/>
            <person name="Venter E."/>
            <person name="Venter J.C."/>
            <person name="Vicario S."/>
            <person name="Vieira F.G."/>
            <person name="Vilella A.J."/>
            <person name="Villasante A."/>
            <person name="Walenz B."/>
            <person name="Wang J."/>
            <person name="Wasserman M."/>
            <person name="Watts T."/>
            <person name="Wilson D."/>
            <person name="Wilson R.K."/>
            <person name="Wing R.A."/>
            <person name="Wolfner M.F."/>
            <person name="Wong A."/>
            <person name="Wong G.K."/>
            <person name="Wu C.I."/>
            <person name="Wu G."/>
            <person name="Yamamoto D."/>
            <person name="Yang H.P."/>
            <person name="Yang S.P."/>
            <person name="Yorke J.A."/>
            <person name="Yoshida K."/>
            <person name="Zdobnov E."/>
            <person name="Zhang P."/>
            <person name="Zhang Y."/>
            <person name="Zimin A.V."/>
            <person name="Baldwin J."/>
            <person name="Abdouelleil A."/>
            <person name="Abdulkadir J."/>
            <person name="Abebe A."/>
            <person name="Abera B."/>
            <person name="Abreu J."/>
            <person name="Acer S.C."/>
            <person name="Aftuck L."/>
            <person name="Alexander A."/>
            <person name="An P."/>
            <person name="Anderson E."/>
            <person name="Anderson S."/>
            <person name="Arachi H."/>
            <person name="Azer M."/>
            <person name="Bachantsang P."/>
            <person name="Barry A."/>
            <person name="Bayul T."/>
            <person name="Berlin A."/>
            <person name="Bessette D."/>
            <person name="Bloom T."/>
            <person name="Blye J."/>
            <person name="Boguslavskiy L."/>
            <person name="Bonnet C."/>
            <person name="Boukhgalter B."/>
            <person name="Bourzgui I."/>
            <person name="Brown A."/>
            <person name="Cahill P."/>
            <person name="Channer S."/>
            <person name="Cheshatsang Y."/>
            <person name="Chuda L."/>
            <person name="Citroen M."/>
            <person name="Collymore A."/>
            <person name="Cooke P."/>
            <person name="Costello M."/>
            <person name="D'Aco K."/>
            <person name="Daza R."/>
            <person name="De Haan G."/>
            <person name="DeGray S."/>
            <person name="DeMaso C."/>
            <person name="Dhargay N."/>
            <person name="Dooley K."/>
            <person name="Dooley E."/>
            <person name="Doricent M."/>
            <person name="Dorje P."/>
            <person name="Dorjee K."/>
            <person name="Dupes A."/>
            <person name="Elong R."/>
            <person name="Falk J."/>
            <person name="Farina A."/>
            <person name="Faro S."/>
            <person name="Ferguson D."/>
            <person name="Fisher S."/>
            <person name="Foley C.D."/>
            <person name="Franke A."/>
            <person name="Friedrich D."/>
            <person name="Gadbois L."/>
            <person name="Gearin G."/>
            <person name="Gearin C.R."/>
            <person name="Giannoukos G."/>
            <person name="Goode T."/>
            <person name="Graham J."/>
            <person name="Grandbois E."/>
            <person name="Grewal S."/>
            <person name="Gyaltsen K."/>
            <person name="Hafez N."/>
            <person name="Hagos B."/>
            <person name="Hall J."/>
            <person name="Henson C."/>
            <person name="Hollinger A."/>
            <person name="Honan T."/>
            <person name="Huard M.D."/>
            <person name="Hughes L."/>
            <person name="Hurhula B."/>
            <person name="Husby M.E."/>
            <person name="Kamat A."/>
            <person name="Kanga B."/>
            <person name="Kashin S."/>
            <person name="Khazanovich D."/>
            <person name="Kisner P."/>
            <person name="Lance K."/>
            <person name="Lara M."/>
            <person name="Lee W."/>
            <person name="Lennon N."/>
            <person name="Letendre F."/>
            <person name="LeVine R."/>
            <person name="Lipovsky A."/>
            <person name="Liu X."/>
            <person name="Liu J."/>
            <person name="Liu S."/>
            <person name="Lokyitsang T."/>
            <person name="Lokyitsang Y."/>
            <person name="Lubonja R."/>
            <person name="Lui A."/>
            <person name="MacDonald P."/>
            <person name="Magnisalis V."/>
            <person name="Maru K."/>
            <person name="Matthews C."/>
            <person name="McCusker W."/>
            <person name="McDonough S."/>
            <person name="Mehta T."/>
            <person name="Meldrim J."/>
            <person name="Meneus L."/>
            <person name="Mihai O."/>
            <person name="Mihalev A."/>
            <person name="Mihova T."/>
            <person name="Mittelman R."/>
            <person name="Mlenga V."/>
            <person name="Montmayeur A."/>
            <person name="Mulrain L."/>
            <person name="Navidi A."/>
            <person name="Naylor J."/>
            <person name="Negash T."/>
            <person name="Nguyen T."/>
            <person name="Nguyen N."/>
            <person name="Nicol R."/>
            <person name="Norbu C."/>
            <person name="Norbu N."/>
            <person name="Novod N."/>
            <person name="O'Neill B."/>
            <person name="Osman S."/>
            <person name="Markiewicz E."/>
            <person name="Oyono O.L."/>
            <person name="Patti C."/>
            <person name="Phunkhang P."/>
            <person name="Pierre F."/>
            <person name="Priest M."/>
            <person name="Raghuraman S."/>
            <person name="Rege F."/>
            <person name="Reyes R."/>
            <person name="Rise C."/>
            <person name="Rogov P."/>
            <person name="Ross K."/>
            <person name="Ryan E."/>
            <person name="Settipalli S."/>
            <person name="Shea T."/>
            <person name="Sherpa N."/>
            <person name="Shi L."/>
            <person name="Shih D."/>
            <person name="Sparrow T."/>
            <person name="Spaulding J."/>
            <person name="Stalker J."/>
            <person name="Stange-Thomann N."/>
            <person name="Stavropoulos S."/>
            <person name="Stone C."/>
            <person name="Strader C."/>
            <person name="Tesfaye S."/>
            <person name="Thomson T."/>
            <person name="Thoulutsang Y."/>
            <person name="Thoulutsang D."/>
            <person name="Topham K."/>
            <person name="Topping I."/>
            <person name="Tsamla T."/>
            <person name="Vassiliev H."/>
            <person name="Vo A."/>
            <person name="Wangchuk T."/>
            <person name="Wangdi T."/>
            <person name="Weiand M."/>
            <person name="Wilkinson J."/>
            <person name="Wilson A."/>
            <person name="Yadav S."/>
            <person name="Young G."/>
            <person name="Yu Q."/>
            <person name="Zembek L."/>
            <person name="Zhong D."/>
            <person name="Zimmer A."/>
            <person name="Zwirko Z."/>
            <person name="Jaffe D.B."/>
            <person name="Alvarez P."/>
            <person name="Brockman W."/>
            <person name="Butler J."/>
            <person name="Chin C."/>
            <person name="Gnerre S."/>
            <person name="Grabherr M."/>
            <person name="Kleber M."/>
            <person name="Mauceli E."/>
            <person name="MacCallum I."/>
        </authorList>
    </citation>
    <scope>NUCLEOTIDE SEQUENCE [LARGE SCALE GENOMIC DNA]</scope>
    <source>
        <strain evidence="4">Rob3c / Tucson 14021-0248.25</strain>
    </source>
</reference>
<dbReference type="GO" id="GO:0048018">
    <property type="term" value="F:receptor ligand activity"/>
    <property type="evidence" value="ECO:0007669"/>
    <property type="project" value="EnsemblMetazoa"/>
</dbReference>
<dbReference type="GO" id="GO:0070983">
    <property type="term" value="P:dendrite guidance"/>
    <property type="evidence" value="ECO:0007669"/>
    <property type="project" value="EnsemblMetazoa"/>
</dbReference>
<keyword evidence="2" id="KW-0732">Signal</keyword>
<dbReference type="AlphaFoldDB" id="B4I6T7"/>
<proteinExistence type="predicted"/>
<evidence type="ECO:0000256" key="2">
    <source>
        <dbReference type="SAM" id="SignalP"/>
    </source>
</evidence>
<dbReference type="HOGENOM" id="CLU_2161005_0_0_1"/>
<dbReference type="EMBL" id="CH480823">
    <property type="protein sequence ID" value="EDW56035.1"/>
    <property type="molecule type" value="Genomic_DNA"/>
</dbReference>
<protein>
    <submittedName>
        <fullName evidence="3">GM22804</fullName>
    </submittedName>
</protein>
<keyword evidence="4" id="KW-1185">Reference proteome</keyword>
<evidence type="ECO:0000313" key="3">
    <source>
        <dbReference type="EMBL" id="EDW56035.1"/>
    </source>
</evidence>
<dbReference type="GO" id="GO:0005576">
    <property type="term" value="C:extracellular region"/>
    <property type="evidence" value="ECO:0007669"/>
    <property type="project" value="EnsemblMetazoa"/>
</dbReference>
<dbReference type="GO" id="GO:0045773">
    <property type="term" value="P:positive regulation of axon extension"/>
    <property type="evidence" value="ECO:0007669"/>
    <property type="project" value="EnsemblMetazoa"/>
</dbReference>
<feature type="signal peptide" evidence="2">
    <location>
        <begin position="1"/>
        <end position="29"/>
    </location>
</feature>
<accession>B4I6T7</accession>
<dbReference type="STRING" id="7238.B4I6T7"/>
<evidence type="ECO:0000256" key="1">
    <source>
        <dbReference type="SAM" id="MobiDB-lite"/>
    </source>
</evidence>
<organism evidence="4">
    <name type="scientific">Drosophila sechellia</name>
    <name type="common">Fruit fly</name>
    <dbReference type="NCBI Taxonomy" id="7238"/>
    <lineage>
        <taxon>Eukaryota</taxon>
        <taxon>Metazoa</taxon>
        <taxon>Ecdysozoa</taxon>
        <taxon>Arthropoda</taxon>
        <taxon>Hexapoda</taxon>
        <taxon>Insecta</taxon>
        <taxon>Pterygota</taxon>
        <taxon>Neoptera</taxon>
        <taxon>Endopterygota</taxon>
        <taxon>Diptera</taxon>
        <taxon>Brachycera</taxon>
        <taxon>Muscomorpha</taxon>
        <taxon>Ephydroidea</taxon>
        <taxon>Drosophilidae</taxon>
        <taxon>Drosophila</taxon>
        <taxon>Sophophora</taxon>
    </lineage>
</organism>
<sequence>MSCYRKRHFLLWLLRAVCMLHLTAREAYATVGLQGVPTWIYLGLKSPFIEFGNQVEQLANSSIPTEHDQGRAGQYAPRGPTQARHVHKASGPAGLGDWLRQGRSHQETGIR</sequence>
<feature type="region of interest" description="Disordered" evidence="1">
    <location>
        <begin position="63"/>
        <end position="111"/>
    </location>
</feature>
<dbReference type="GO" id="GO:0048675">
    <property type="term" value="P:axon extension"/>
    <property type="evidence" value="ECO:0007669"/>
    <property type="project" value="EnsemblMetazoa"/>
</dbReference>
<dbReference type="GO" id="GO:0030425">
    <property type="term" value="C:dendrite"/>
    <property type="evidence" value="ECO:0007669"/>
    <property type="project" value="EnsemblMetazoa"/>
</dbReference>
<gene>
    <name evidence="3" type="primary">Dsec\GM22804</name>
    <name evidence="3" type="ORF">Dsec_GM22804</name>
</gene>
<feature type="chain" id="PRO_5002810063" evidence="2">
    <location>
        <begin position="30"/>
        <end position="111"/>
    </location>
</feature>
<dbReference type="GO" id="GO:0061643">
    <property type="term" value="P:chemorepulsion of axon"/>
    <property type="evidence" value="ECO:0007669"/>
    <property type="project" value="EnsemblMetazoa"/>
</dbReference>
<name>B4I6T7_DROSE</name>
<dbReference type="GO" id="GO:0007435">
    <property type="term" value="P:salivary gland morphogenesis"/>
    <property type="evidence" value="ECO:0007669"/>
    <property type="project" value="EnsemblMetazoa"/>
</dbReference>
<evidence type="ECO:0000313" key="4">
    <source>
        <dbReference type="Proteomes" id="UP000001292"/>
    </source>
</evidence>